<feature type="transmembrane region" description="Helical" evidence="1">
    <location>
        <begin position="42"/>
        <end position="67"/>
    </location>
</feature>
<reference evidence="2" key="1">
    <citation type="journal article" date="2018" name="Nat. Plants">
        <title>Whole-genome landscape of Medicago truncatula symbiotic genes.</title>
        <authorList>
            <person name="Pecrix Y."/>
            <person name="Gamas P."/>
            <person name="Carrere S."/>
        </authorList>
    </citation>
    <scope>NUCLEOTIDE SEQUENCE</scope>
    <source>
        <tissue evidence="2">Leaves</tissue>
    </source>
</reference>
<sequence length="73" mass="8759">MCANCGMVCTVYLLNMFHRRLTFLNHQIKHITNVIVLPFTLYLFPFSCLTFSYFYFNNIFIPIYLFIYGKITL</sequence>
<name>A0A396I9W8_MEDTR</name>
<keyword evidence="1" id="KW-0472">Membrane</keyword>
<evidence type="ECO:0008006" key="3">
    <source>
        <dbReference type="Google" id="ProtNLM"/>
    </source>
</evidence>
<dbReference type="Gramene" id="rna23434">
    <property type="protein sequence ID" value="RHN61024.1"/>
    <property type="gene ID" value="gene23434"/>
</dbReference>
<protein>
    <recommendedName>
        <fullName evidence="3">Transmembrane protein</fullName>
    </recommendedName>
</protein>
<comment type="caution">
    <text evidence="2">The sequence shown here is derived from an EMBL/GenBank/DDBJ whole genome shotgun (WGS) entry which is preliminary data.</text>
</comment>
<organism evidence="2">
    <name type="scientific">Medicago truncatula</name>
    <name type="common">Barrel medic</name>
    <name type="synonym">Medicago tribuloides</name>
    <dbReference type="NCBI Taxonomy" id="3880"/>
    <lineage>
        <taxon>Eukaryota</taxon>
        <taxon>Viridiplantae</taxon>
        <taxon>Streptophyta</taxon>
        <taxon>Embryophyta</taxon>
        <taxon>Tracheophyta</taxon>
        <taxon>Spermatophyta</taxon>
        <taxon>Magnoliopsida</taxon>
        <taxon>eudicotyledons</taxon>
        <taxon>Gunneridae</taxon>
        <taxon>Pentapetalae</taxon>
        <taxon>rosids</taxon>
        <taxon>fabids</taxon>
        <taxon>Fabales</taxon>
        <taxon>Fabaceae</taxon>
        <taxon>Papilionoideae</taxon>
        <taxon>50 kb inversion clade</taxon>
        <taxon>NPAAA clade</taxon>
        <taxon>Hologalegina</taxon>
        <taxon>IRL clade</taxon>
        <taxon>Trifolieae</taxon>
        <taxon>Medicago</taxon>
    </lineage>
</organism>
<evidence type="ECO:0000313" key="2">
    <source>
        <dbReference type="EMBL" id="RHN61024.1"/>
    </source>
</evidence>
<dbReference type="EMBL" id="PSQE01000004">
    <property type="protein sequence ID" value="RHN61024.1"/>
    <property type="molecule type" value="Genomic_DNA"/>
</dbReference>
<gene>
    <name evidence="2" type="ORF">MtrunA17_Chr4g0032131</name>
</gene>
<evidence type="ECO:0000256" key="1">
    <source>
        <dbReference type="SAM" id="Phobius"/>
    </source>
</evidence>
<dbReference type="AlphaFoldDB" id="A0A396I9W8"/>
<proteinExistence type="predicted"/>
<accession>A0A396I9W8</accession>
<keyword evidence="1" id="KW-1133">Transmembrane helix</keyword>
<keyword evidence="1" id="KW-0812">Transmembrane</keyword>
<dbReference type="Proteomes" id="UP000265566">
    <property type="component" value="Chromosome 4"/>
</dbReference>